<gene>
    <name evidence="2" type="ORF">DY000_02047018</name>
</gene>
<name>A0ABQ7EU17_BRACR</name>
<evidence type="ECO:0000313" key="3">
    <source>
        <dbReference type="Proteomes" id="UP000266723"/>
    </source>
</evidence>
<reference evidence="2 3" key="1">
    <citation type="journal article" date="2020" name="BMC Genomics">
        <title>Intraspecific diversification of the crop wild relative Brassica cretica Lam. using demographic model selection.</title>
        <authorList>
            <person name="Kioukis A."/>
            <person name="Michalopoulou V.A."/>
            <person name="Briers L."/>
            <person name="Pirintsos S."/>
            <person name="Studholme D.J."/>
            <person name="Pavlidis P."/>
            <person name="Sarris P.F."/>
        </authorList>
    </citation>
    <scope>NUCLEOTIDE SEQUENCE [LARGE SCALE GENOMIC DNA]</scope>
    <source>
        <strain evidence="3">cv. PFS-1207/04</strain>
    </source>
</reference>
<feature type="region of interest" description="Disordered" evidence="1">
    <location>
        <begin position="32"/>
        <end position="64"/>
    </location>
</feature>
<keyword evidence="3" id="KW-1185">Reference proteome</keyword>
<proteinExistence type="predicted"/>
<comment type="caution">
    <text evidence="2">The sequence shown here is derived from an EMBL/GenBank/DDBJ whole genome shotgun (WGS) entry which is preliminary data.</text>
</comment>
<dbReference type="EMBL" id="QGKV02000297">
    <property type="protein sequence ID" value="KAF3606586.1"/>
    <property type="molecule type" value="Genomic_DNA"/>
</dbReference>
<sequence length="64" mass="6918">MVLLVTTLSNVLEPYPMVPFAKLMSILATSKGGTELRTEPSSSSKPNDAHHQTLTSLPPSRNPQ</sequence>
<organism evidence="2 3">
    <name type="scientific">Brassica cretica</name>
    <name type="common">Mustard</name>
    <dbReference type="NCBI Taxonomy" id="69181"/>
    <lineage>
        <taxon>Eukaryota</taxon>
        <taxon>Viridiplantae</taxon>
        <taxon>Streptophyta</taxon>
        <taxon>Embryophyta</taxon>
        <taxon>Tracheophyta</taxon>
        <taxon>Spermatophyta</taxon>
        <taxon>Magnoliopsida</taxon>
        <taxon>eudicotyledons</taxon>
        <taxon>Gunneridae</taxon>
        <taxon>Pentapetalae</taxon>
        <taxon>rosids</taxon>
        <taxon>malvids</taxon>
        <taxon>Brassicales</taxon>
        <taxon>Brassicaceae</taxon>
        <taxon>Brassiceae</taxon>
        <taxon>Brassica</taxon>
    </lineage>
</organism>
<protein>
    <recommendedName>
        <fullName evidence="4">Symplekin C-terminal domain-containing protein</fullName>
    </recommendedName>
</protein>
<evidence type="ECO:0000313" key="2">
    <source>
        <dbReference type="EMBL" id="KAF3606586.1"/>
    </source>
</evidence>
<evidence type="ECO:0008006" key="4">
    <source>
        <dbReference type="Google" id="ProtNLM"/>
    </source>
</evidence>
<dbReference type="Proteomes" id="UP000266723">
    <property type="component" value="Unassembled WGS sequence"/>
</dbReference>
<feature type="compositionally biased region" description="Polar residues" evidence="1">
    <location>
        <begin position="39"/>
        <end position="64"/>
    </location>
</feature>
<accession>A0ABQ7EU17</accession>
<evidence type="ECO:0000256" key="1">
    <source>
        <dbReference type="SAM" id="MobiDB-lite"/>
    </source>
</evidence>